<dbReference type="SMART" id="SM00422">
    <property type="entry name" value="HTH_MERR"/>
    <property type="match status" value="1"/>
</dbReference>
<organism evidence="5 6">
    <name type="scientific">Thiopseudomonas acetoxidans</name>
    <dbReference type="NCBI Taxonomy" id="3041622"/>
    <lineage>
        <taxon>Bacteria</taxon>
        <taxon>Pseudomonadati</taxon>
        <taxon>Pseudomonadota</taxon>
        <taxon>Gammaproteobacteria</taxon>
        <taxon>Pseudomonadales</taxon>
        <taxon>Pseudomonadaceae</taxon>
        <taxon>Thiopseudomonas</taxon>
    </lineage>
</organism>
<keyword evidence="2" id="KW-0238">DNA-binding</keyword>
<dbReference type="PROSITE" id="PS50937">
    <property type="entry name" value="HTH_MERR_2"/>
    <property type="match status" value="1"/>
</dbReference>
<dbReference type="Gene3D" id="1.10.1660.10">
    <property type="match status" value="1"/>
</dbReference>
<dbReference type="InterPro" id="IPR047057">
    <property type="entry name" value="MerR_fam"/>
</dbReference>
<keyword evidence="6" id="KW-1185">Reference proteome</keyword>
<evidence type="ECO:0000256" key="3">
    <source>
        <dbReference type="ARBA" id="ARBA00023163"/>
    </source>
</evidence>
<dbReference type="SUPFAM" id="SSF46955">
    <property type="entry name" value="Putative DNA-binding domain"/>
    <property type="match status" value="1"/>
</dbReference>
<reference evidence="5 6" key="1">
    <citation type="submission" date="2023-06" db="EMBL/GenBank/DDBJ databases">
        <title>Thiopseudomonas sp. CY1220 draft genome sequence.</title>
        <authorList>
            <person name="Zhao G."/>
            <person name="An M."/>
        </authorList>
    </citation>
    <scope>NUCLEOTIDE SEQUENCE [LARGE SCALE GENOMIC DNA]</scope>
    <source>
        <strain evidence="5 6">CY1220</strain>
    </source>
</reference>
<name>A0ABT7SMK1_9GAMM</name>
<evidence type="ECO:0000313" key="6">
    <source>
        <dbReference type="Proteomes" id="UP001241056"/>
    </source>
</evidence>
<evidence type="ECO:0000313" key="5">
    <source>
        <dbReference type="EMBL" id="MDM7857386.1"/>
    </source>
</evidence>
<dbReference type="EMBL" id="JAUCDY010000003">
    <property type="protein sequence ID" value="MDM7857386.1"/>
    <property type="molecule type" value="Genomic_DNA"/>
</dbReference>
<dbReference type="CDD" id="cd01104">
    <property type="entry name" value="HTH_MlrA-CarA"/>
    <property type="match status" value="1"/>
</dbReference>
<dbReference type="RefSeq" id="WP_289410042.1">
    <property type="nucleotide sequence ID" value="NZ_JAUCDY010000003.1"/>
</dbReference>
<comment type="caution">
    <text evidence="5">The sequence shown here is derived from an EMBL/GenBank/DDBJ whole genome shotgun (WGS) entry which is preliminary data.</text>
</comment>
<gene>
    <name evidence="5" type="ORF">QEZ41_03705</name>
</gene>
<evidence type="ECO:0000259" key="4">
    <source>
        <dbReference type="PROSITE" id="PS50937"/>
    </source>
</evidence>
<keyword evidence="3" id="KW-0804">Transcription</keyword>
<accession>A0ABT7SMK1</accession>
<dbReference type="Proteomes" id="UP001241056">
    <property type="component" value="Unassembled WGS sequence"/>
</dbReference>
<evidence type="ECO:0000256" key="2">
    <source>
        <dbReference type="ARBA" id="ARBA00023125"/>
    </source>
</evidence>
<keyword evidence="1" id="KW-0805">Transcription regulation</keyword>
<dbReference type="PANTHER" id="PTHR30204:SF67">
    <property type="entry name" value="HTH-TYPE TRANSCRIPTIONAL REGULATOR MLRA-RELATED"/>
    <property type="match status" value="1"/>
</dbReference>
<dbReference type="PANTHER" id="PTHR30204">
    <property type="entry name" value="REDOX-CYCLING DRUG-SENSING TRANSCRIPTIONAL ACTIVATOR SOXR"/>
    <property type="match status" value="1"/>
</dbReference>
<feature type="domain" description="HTH merR-type" evidence="4">
    <location>
        <begin position="20"/>
        <end position="89"/>
    </location>
</feature>
<proteinExistence type="predicted"/>
<dbReference type="InterPro" id="IPR009061">
    <property type="entry name" value="DNA-bd_dom_put_sf"/>
</dbReference>
<protein>
    <submittedName>
        <fullName evidence="5">MerR family transcriptional regulator</fullName>
    </submittedName>
</protein>
<dbReference type="InterPro" id="IPR000551">
    <property type="entry name" value="MerR-type_HTH_dom"/>
</dbReference>
<dbReference type="Pfam" id="PF13411">
    <property type="entry name" value="MerR_1"/>
    <property type="match status" value="1"/>
</dbReference>
<sequence length="307" mass="35596">MNDFISQTAQEAGKRHAEPLFPIRDVAQQTGVNPVTLRAWERRYGLIKPLRTAKGHRLYSFEHIKRIRKVLDWLERGVAVSQVKQLLEEQTGQPLAEDSPWRTQQAQWFTWIEQLAERQLDEGFKQAMALYPPETLCQHLLLPLLEKLQQHWRVTEGARVEQVFFMTWLRTQLASRIAHNNRLHHSPPLLVVSLSEQIMEPKLWLCGWLASYAECSVRVLEWPIPAPDLTLAVKRLQPRALLLYGSQRIQVESLRELIENLPCPVLLSGQSVTIHRDELADLTQLNCAADPLQTYHSLQHLNLLHHQ</sequence>
<evidence type="ECO:0000256" key="1">
    <source>
        <dbReference type="ARBA" id="ARBA00023015"/>
    </source>
</evidence>